<reference evidence="1 2" key="1">
    <citation type="submission" date="2016-10" db="EMBL/GenBank/DDBJ databases">
        <authorList>
            <person name="de Groot N.N."/>
        </authorList>
    </citation>
    <scope>NUCLEOTIDE SEQUENCE [LARGE SCALE GENOMIC DNA]</scope>
    <source>
        <strain evidence="1 2">CGMCC 1.7727</strain>
    </source>
</reference>
<dbReference type="OrthoDB" id="3182891at2"/>
<proteinExistence type="predicted"/>
<accession>A0A1H9MR86</accession>
<dbReference type="EMBL" id="FOGL01000002">
    <property type="protein sequence ID" value="SER25997.1"/>
    <property type="molecule type" value="Genomic_DNA"/>
</dbReference>
<name>A0A1H9MR86_9BACI</name>
<evidence type="ECO:0000313" key="2">
    <source>
        <dbReference type="Proteomes" id="UP000199687"/>
    </source>
</evidence>
<organism evidence="1 2">
    <name type="scientific">Gracilibacillus ureilyticus</name>
    <dbReference type="NCBI Taxonomy" id="531814"/>
    <lineage>
        <taxon>Bacteria</taxon>
        <taxon>Bacillati</taxon>
        <taxon>Bacillota</taxon>
        <taxon>Bacilli</taxon>
        <taxon>Bacillales</taxon>
        <taxon>Bacillaceae</taxon>
        <taxon>Gracilibacillus</taxon>
    </lineage>
</organism>
<keyword evidence="2" id="KW-1185">Reference proteome</keyword>
<dbReference type="Proteomes" id="UP000199687">
    <property type="component" value="Unassembled WGS sequence"/>
</dbReference>
<dbReference type="Pfam" id="PF06754">
    <property type="entry name" value="PhnG"/>
    <property type="match status" value="1"/>
</dbReference>
<sequence>MNRKRRTEILIQNGGNLAKELAEVIKKKYEYQPISEPEYGLTMIKMRESAKKSLFYIGEVMVTEAKVEINQSIGIGIVIGMEDELAQHLAIIDAAYRANLPETVEWEPVLETTAKQLEEQRAREQRVIFETKVDFETMEV</sequence>
<dbReference type="RefSeq" id="WP_089739104.1">
    <property type="nucleotide sequence ID" value="NZ_FOGL01000002.1"/>
</dbReference>
<protein>
    <submittedName>
        <fullName evidence="1">Alpha-D-ribose 1-methylphosphonate 5-triphosphate synthase subunit PhnG</fullName>
    </submittedName>
</protein>
<dbReference type="InterPro" id="IPR009609">
    <property type="entry name" value="Phosphonate_metab_PhnG"/>
</dbReference>
<dbReference type="AlphaFoldDB" id="A0A1H9MR86"/>
<dbReference type="GO" id="GO:0019634">
    <property type="term" value="P:organic phosphonate metabolic process"/>
    <property type="evidence" value="ECO:0007669"/>
    <property type="project" value="InterPro"/>
</dbReference>
<dbReference type="GO" id="GO:0015716">
    <property type="term" value="P:organic phosphonate transport"/>
    <property type="evidence" value="ECO:0007669"/>
    <property type="project" value="InterPro"/>
</dbReference>
<dbReference type="STRING" id="531814.SAMN04487944_102110"/>
<gene>
    <name evidence="1" type="ORF">SAMN04487944_102110</name>
</gene>
<dbReference type="NCBIfam" id="TIGR03293">
    <property type="entry name" value="PhnG_redo"/>
    <property type="match status" value="1"/>
</dbReference>
<evidence type="ECO:0000313" key="1">
    <source>
        <dbReference type="EMBL" id="SER25997.1"/>
    </source>
</evidence>